<geneLocation type="plasmid" evidence="1">
    <name>pREISMN_3</name>
</geneLocation>
<evidence type="ECO:0000313" key="2">
    <source>
        <dbReference type="Proteomes" id="UP000027161"/>
    </source>
</evidence>
<keyword evidence="1" id="KW-0614">Plasmid</keyword>
<sequence length="66" mass="7629">MILPTKFIEEEDTLLRVGIDLLSILGKERRITHLWDRAKNIPSIATYERFILGLDLLFCFGLITPV</sequence>
<dbReference type="AlphaFoldDB" id="A0A8E0WKT0"/>
<protein>
    <submittedName>
        <fullName evidence="1">Uncharacterized protein</fullName>
    </submittedName>
</protein>
<gene>
    <name evidence="1" type="ORF">REISMN_08795</name>
</gene>
<dbReference type="EMBL" id="JFKF01000207">
    <property type="protein sequence ID" value="KDO02142.1"/>
    <property type="molecule type" value="Genomic_DNA"/>
</dbReference>
<proteinExistence type="predicted"/>
<evidence type="ECO:0000313" key="1">
    <source>
        <dbReference type="EMBL" id="KDO02142.1"/>
    </source>
</evidence>
<keyword evidence="2" id="KW-1185">Reference proteome</keyword>
<dbReference type="Pfam" id="PF20293">
    <property type="entry name" value="MC6"/>
    <property type="match status" value="1"/>
</dbReference>
<name>A0A8E0WKT0_9RICK</name>
<comment type="caution">
    <text evidence="1">The sequence shown here is derived from an EMBL/GenBank/DDBJ whole genome shotgun (WGS) entry which is preliminary data.</text>
</comment>
<reference evidence="1 2" key="1">
    <citation type="submission" date="2014-02" db="EMBL/GenBank/DDBJ databases">
        <title>Draft genome sequence of Rickettsia buchneri sp. nov. ISO7T.</title>
        <authorList>
            <person name="Felsheim R.F."/>
            <person name="Kurtti T.J."/>
            <person name="Munderloh U.G."/>
        </authorList>
    </citation>
    <scope>NUCLEOTIDE SEQUENCE [LARGE SCALE GENOMIC DNA]</scope>
    <source>
        <strain evidence="2">ISO7</strain>
        <plasmid evidence="1">pREISMN_3</plasmid>
    </source>
</reference>
<accession>A0A8E0WKT0</accession>
<organism evidence="1 2">
    <name type="scientific">Rickettsia tamurae subsp. buchneri</name>
    <dbReference type="NCBI Taxonomy" id="1462938"/>
    <lineage>
        <taxon>Bacteria</taxon>
        <taxon>Pseudomonadati</taxon>
        <taxon>Pseudomonadota</taxon>
        <taxon>Alphaproteobacteria</taxon>
        <taxon>Rickettsiales</taxon>
        <taxon>Rickettsiaceae</taxon>
        <taxon>Rickettsieae</taxon>
        <taxon>Rickettsia</taxon>
        <taxon>spotted fever group</taxon>
    </lineage>
</organism>
<dbReference type="RefSeq" id="WP_037214629.1">
    <property type="nucleotide sequence ID" value="NZ_JFKF01000207.1"/>
</dbReference>
<dbReference type="Proteomes" id="UP000027161">
    <property type="component" value="Unassembled WGS sequence"/>
</dbReference>
<dbReference type="InterPro" id="IPR046897">
    <property type="entry name" value="ABC-3C_MC6"/>
</dbReference>